<feature type="compositionally biased region" description="Basic and acidic residues" evidence="10">
    <location>
        <begin position="52"/>
        <end position="61"/>
    </location>
</feature>
<evidence type="ECO:0000256" key="7">
    <source>
        <dbReference type="ARBA" id="ARBA00023242"/>
    </source>
</evidence>
<evidence type="ECO:0000256" key="10">
    <source>
        <dbReference type="SAM" id="MobiDB-lite"/>
    </source>
</evidence>
<dbReference type="InterPro" id="IPR029063">
    <property type="entry name" value="SAM-dependent_MTases_sf"/>
</dbReference>
<dbReference type="GO" id="GO:0042273">
    <property type="term" value="P:ribosomal large subunit biogenesis"/>
    <property type="evidence" value="ECO:0007669"/>
    <property type="project" value="TreeGrafter"/>
</dbReference>
<comment type="similarity">
    <text evidence="2 9">Belongs to the methyltransferase superfamily. RRP8 family.</text>
</comment>
<sequence>MFPVKGLSISAEKLKNESEPNVGGIASKPARKRKRPGQVRHENVTADNLSELWDKVIEHKAPGGSQQPNKQKTDKESSNPSEHVAKNNGNTDKKDKKKNKDKKGSLEKQGSKKAEEASEDDFGVFSDEDEKPAPKKAKKEGGKKQPESDTTKTKDNKPKDNNSKDASQTKSAKEESTPVATAPAAAKLTPLQASMREKLISARFRHLNETLYTRPSKEAFSLFEDSPEMFTEYHEGFRRQVDVWPENPVDIYIADIKARAKLRIPPRARQDPLPPSQLALPRNYDTKLCTVVDLGCGDAKLATTLEPLKRKLKLDIFSYDLQTGGNPLVMKSDIANLPVPNDSVDVVILCLALMGTNWLDFIEEAYRILKWRGELWVAEIKSRFTNPALLAGKGKKVVDHSVGNRKKGGAASKQAELEEESELTELAVQVDGAESLRKNETDISAFLEALRKRGFLLNRDMGEHAVDMSNKMFVRMHFSKVAPALKGKCAAPERNSGGRGNRGSNHNNGRMLSRAKFIGGNDNEENDKVNEKAILKPCVYKIR</sequence>
<dbReference type="InterPro" id="IPR042036">
    <property type="entry name" value="RRP8_N"/>
</dbReference>
<feature type="compositionally biased region" description="Basic and acidic residues" evidence="10">
    <location>
        <begin position="102"/>
        <end position="116"/>
    </location>
</feature>
<dbReference type="AlphaFoldDB" id="A0AAN7H7V9"/>
<feature type="region of interest" description="Disordered" evidence="10">
    <location>
        <begin position="488"/>
        <end position="511"/>
    </location>
</feature>
<evidence type="ECO:0000256" key="5">
    <source>
        <dbReference type="ARBA" id="ARBA00022679"/>
    </source>
</evidence>
<evidence type="ECO:0000256" key="4">
    <source>
        <dbReference type="ARBA" id="ARBA00022603"/>
    </source>
</evidence>
<dbReference type="SUPFAM" id="SSF53335">
    <property type="entry name" value="S-adenosyl-L-methionine-dependent methyltransferases"/>
    <property type="match status" value="1"/>
</dbReference>
<keyword evidence="4 9" id="KW-0489">Methyltransferase</keyword>
<feature type="compositionally biased region" description="Basic residues" evidence="10">
    <location>
        <begin position="29"/>
        <end position="38"/>
    </location>
</feature>
<name>A0AAN7H7V9_9PEZI</name>
<proteinExistence type="inferred from homology"/>
<evidence type="ECO:0000256" key="8">
    <source>
        <dbReference type="ARBA" id="ARBA00076672"/>
    </source>
</evidence>
<comment type="caution">
    <text evidence="11">The sequence shown here is derived from an EMBL/GenBank/DDBJ whole genome shotgun (WGS) entry which is preliminary data.</text>
</comment>
<dbReference type="Gene3D" id="1.10.10.2150">
    <property type="entry name" value="Ribosomal RNA-processing protein 8, N-terminal domain"/>
    <property type="match status" value="1"/>
</dbReference>
<feature type="region of interest" description="Disordered" evidence="10">
    <location>
        <begin position="1"/>
        <end position="189"/>
    </location>
</feature>
<feature type="compositionally biased region" description="Low complexity" evidence="10">
    <location>
        <begin position="177"/>
        <end position="189"/>
    </location>
</feature>
<dbReference type="PANTHER" id="PTHR12787:SF0">
    <property type="entry name" value="RIBOSOMAL RNA-PROCESSING PROTEIN 8"/>
    <property type="match status" value="1"/>
</dbReference>
<dbReference type="EC" id="2.1.1.-" evidence="9"/>
<dbReference type="PANTHER" id="PTHR12787">
    <property type="entry name" value="RIBOSOMAL RNA-PROCESSING PROTEIN 8"/>
    <property type="match status" value="1"/>
</dbReference>
<keyword evidence="6 9" id="KW-0949">S-adenosyl-L-methionine</keyword>
<keyword evidence="7 9" id="KW-0539">Nucleus</keyword>
<reference evidence="11" key="2">
    <citation type="submission" date="2023-05" db="EMBL/GenBank/DDBJ databases">
        <authorList>
            <consortium name="Lawrence Berkeley National Laboratory"/>
            <person name="Steindorff A."/>
            <person name="Hensen N."/>
            <person name="Bonometti L."/>
            <person name="Westerberg I."/>
            <person name="Brannstrom I.O."/>
            <person name="Guillou S."/>
            <person name="Cros-Aarteil S."/>
            <person name="Calhoun S."/>
            <person name="Haridas S."/>
            <person name="Kuo A."/>
            <person name="Mondo S."/>
            <person name="Pangilinan J."/>
            <person name="Riley R."/>
            <person name="Labutti K."/>
            <person name="Andreopoulos B."/>
            <person name="Lipzen A."/>
            <person name="Chen C."/>
            <person name="Yanf M."/>
            <person name="Daum C."/>
            <person name="Ng V."/>
            <person name="Clum A."/>
            <person name="Ohm R."/>
            <person name="Martin F."/>
            <person name="Silar P."/>
            <person name="Natvig D."/>
            <person name="Lalanne C."/>
            <person name="Gautier V."/>
            <person name="Ament-Velasquez S.L."/>
            <person name="Kruys A."/>
            <person name="Hutchinson M.I."/>
            <person name="Powell A.J."/>
            <person name="Barry K."/>
            <person name="Miller A.N."/>
            <person name="Grigoriev I.V."/>
            <person name="Debuchy R."/>
            <person name="Gladieux P."/>
            <person name="Thoren M.H."/>
            <person name="Johannesson H."/>
        </authorList>
    </citation>
    <scope>NUCLEOTIDE SEQUENCE</scope>
    <source>
        <strain evidence="11">CBS 990.96</strain>
    </source>
</reference>
<evidence type="ECO:0000313" key="11">
    <source>
        <dbReference type="EMBL" id="KAK4231305.1"/>
    </source>
</evidence>
<feature type="compositionally biased region" description="Acidic residues" evidence="10">
    <location>
        <begin position="117"/>
        <end position="130"/>
    </location>
</feature>
<keyword evidence="12" id="KW-1185">Reference proteome</keyword>
<dbReference type="CDD" id="cd02440">
    <property type="entry name" value="AdoMet_MTases"/>
    <property type="match status" value="1"/>
</dbReference>
<dbReference type="Gene3D" id="3.40.50.150">
    <property type="entry name" value="Vaccinia Virus protein VP39"/>
    <property type="match status" value="1"/>
</dbReference>
<evidence type="ECO:0000256" key="1">
    <source>
        <dbReference type="ARBA" id="ARBA00004604"/>
    </source>
</evidence>
<feature type="compositionally biased region" description="Basic and acidic residues" evidence="10">
    <location>
        <begin position="139"/>
        <end position="163"/>
    </location>
</feature>
<dbReference type="Proteomes" id="UP001301958">
    <property type="component" value="Unassembled WGS sequence"/>
</dbReference>
<evidence type="ECO:0000313" key="12">
    <source>
        <dbReference type="Proteomes" id="UP001301958"/>
    </source>
</evidence>
<evidence type="ECO:0000256" key="6">
    <source>
        <dbReference type="ARBA" id="ARBA00022691"/>
    </source>
</evidence>
<dbReference type="GO" id="GO:0016433">
    <property type="term" value="F:rRNA (adenine) methyltransferase activity"/>
    <property type="evidence" value="ECO:0007669"/>
    <property type="project" value="TreeGrafter"/>
</dbReference>
<gene>
    <name evidence="11" type="ORF">QBC38DRAFT_354739</name>
</gene>
<organism evidence="11 12">
    <name type="scientific">Podospora fimiseda</name>
    <dbReference type="NCBI Taxonomy" id="252190"/>
    <lineage>
        <taxon>Eukaryota</taxon>
        <taxon>Fungi</taxon>
        <taxon>Dikarya</taxon>
        <taxon>Ascomycota</taxon>
        <taxon>Pezizomycotina</taxon>
        <taxon>Sordariomycetes</taxon>
        <taxon>Sordariomycetidae</taxon>
        <taxon>Sordariales</taxon>
        <taxon>Podosporaceae</taxon>
        <taxon>Podospora</taxon>
    </lineage>
</organism>
<keyword evidence="5 9" id="KW-0808">Transferase</keyword>
<comment type="function">
    <text evidence="9">S-adenosyl-L-methionine-dependent methyltransferase that specifically methylates the N(1) position of adenine in helix 25.1 in 25S rRNA. Required both for ribosomal 40S and 60S subunits biogenesis. Required for efficient pre-rRNA cleavage at site A2.</text>
</comment>
<reference evidence="11" key="1">
    <citation type="journal article" date="2023" name="Mol. Phylogenet. Evol.">
        <title>Genome-scale phylogeny and comparative genomics of the fungal order Sordariales.</title>
        <authorList>
            <person name="Hensen N."/>
            <person name="Bonometti L."/>
            <person name="Westerberg I."/>
            <person name="Brannstrom I.O."/>
            <person name="Guillou S."/>
            <person name="Cros-Aarteil S."/>
            <person name="Calhoun S."/>
            <person name="Haridas S."/>
            <person name="Kuo A."/>
            <person name="Mondo S."/>
            <person name="Pangilinan J."/>
            <person name="Riley R."/>
            <person name="LaButti K."/>
            <person name="Andreopoulos B."/>
            <person name="Lipzen A."/>
            <person name="Chen C."/>
            <person name="Yan M."/>
            <person name="Daum C."/>
            <person name="Ng V."/>
            <person name="Clum A."/>
            <person name="Steindorff A."/>
            <person name="Ohm R.A."/>
            <person name="Martin F."/>
            <person name="Silar P."/>
            <person name="Natvig D.O."/>
            <person name="Lalanne C."/>
            <person name="Gautier V."/>
            <person name="Ament-Velasquez S.L."/>
            <person name="Kruys A."/>
            <person name="Hutchinson M.I."/>
            <person name="Powell A.J."/>
            <person name="Barry K."/>
            <person name="Miller A.N."/>
            <person name="Grigoriev I.V."/>
            <person name="Debuchy R."/>
            <person name="Gladieux P."/>
            <person name="Hiltunen Thoren M."/>
            <person name="Johannesson H."/>
        </authorList>
    </citation>
    <scope>NUCLEOTIDE SEQUENCE</scope>
    <source>
        <strain evidence="11">CBS 990.96</strain>
    </source>
</reference>
<accession>A0AAN7H7V9</accession>
<comment type="subcellular location">
    <subcellularLocation>
        <location evidence="1 9">Nucleus</location>
        <location evidence="1 9">Nucleolus</location>
    </subcellularLocation>
</comment>
<evidence type="ECO:0000256" key="3">
    <source>
        <dbReference type="ARBA" id="ARBA00022552"/>
    </source>
</evidence>
<dbReference type="EMBL" id="MU865293">
    <property type="protein sequence ID" value="KAK4231305.1"/>
    <property type="molecule type" value="Genomic_DNA"/>
</dbReference>
<dbReference type="FunFam" id="1.10.10.2150:FF:000001">
    <property type="entry name" value="Ribosomal RNA-processing protein 8"/>
    <property type="match status" value="1"/>
</dbReference>
<dbReference type="Pfam" id="PF05148">
    <property type="entry name" value="Methyltransf_8"/>
    <property type="match status" value="1"/>
</dbReference>
<evidence type="ECO:0000256" key="9">
    <source>
        <dbReference type="RuleBase" id="RU365074"/>
    </source>
</evidence>
<protein>
    <recommendedName>
        <fullName evidence="8 9">Ribosomal RNA-processing protein 8</fullName>
        <ecNumber evidence="9">2.1.1.-</ecNumber>
    </recommendedName>
</protein>
<evidence type="ECO:0000256" key="2">
    <source>
        <dbReference type="ARBA" id="ARBA00006301"/>
    </source>
</evidence>
<keyword evidence="3 9" id="KW-0698">rRNA processing</keyword>
<dbReference type="GO" id="GO:0005730">
    <property type="term" value="C:nucleolus"/>
    <property type="evidence" value="ECO:0007669"/>
    <property type="project" value="UniProtKB-SubCell"/>
</dbReference>
<dbReference type="InterPro" id="IPR007823">
    <property type="entry name" value="RRP8"/>
</dbReference>